<dbReference type="OrthoDB" id="3233284at2"/>
<dbReference type="eggNOG" id="COG1174">
    <property type="taxonomic scope" value="Bacteria"/>
</dbReference>
<feature type="transmembrane region" description="Helical" evidence="6">
    <location>
        <begin position="20"/>
        <end position="41"/>
    </location>
</feature>
<keyword evidence="5 6" id="KW-0472">Membrane</keyword>
<feature type="transmembrane region" description="Helical" evidence="6">
    <location>
        <begin position="79"/>
        <end position="96"/>
    </location>
</feature>
<keyword evidence="2 6" id="KW-0813">Transport</keyword>
<evidence type="ECO:0000256" key="6">
    <source>
        <dbReference type="RuleBase" id="RU363032"/>
    </source>
</evidence>
<feature type="transmembrane region" description="Helical" evidence="6">
    <location>
        <begin position="53"/>
        <end position="73"/>
    </location>
</feature>
<evidence type="ECO:0000256" key="3">
    <source>
        <dbReference type="ARBA" id="ARBA00022692"/>
    </source>
</evidence>
<evidence type="ECO:0000256" key="5">
    <source>
        <dbReference type="ARBA" id="ARBA00023136"/>
    </source>
</evidence>
<dbReference type="GO" id="GO:0005886">
    <property type="term" value="C:plasma membrane"/>
    <property type="evidence" value="ECO:0007669"/>
    <property type="project" value="UniProtKB-SubCell"/>
</dbReference>
<dbReference type="GO" id="GO:0055085">
    <property type="term" value="P:transmembrane transport"/>
    <property type="evidence" value="ECO:0007669"/>
    <property type="project" value="InterPro"/>
</dbReference>
<dbReference type="PANTHER" id="PTHR30177">
    <property type="entry name" value="GLYCINE BETAINE/L-PROLINE TRANSPORT SYSTEM PERMEASE PROTEIN PROW"/>
    <property type="match status" value="1"/>
</dbReference>
<keyword evidence="4 6" id="KW-1133">Transmembrane helix</keyword>
<evidence type="ECO:0000256" key="1">
    <source>
        <dbReference type="ARBA" id="ARBA00004141"/>
    </source>
</evidence>
<dbReference type="STRING" id="558173.CDOO_04785"/>
<dbReference type="InterPro" id="IPR035906">
    <property type="entry name" value="MetI-like_sf"/>
</dbReference>
<dbReference type="CDD" id="cd06261">
    <property type="entry name" value="TM_PBP2"/>
    <property type="match status" value="1"/>
</dbReference>
<accession>A0A097IET7</accession>
<dbReference type="PROSITE" id="PS50928">
    <property type="entry name" value="ABC_TM1"/>
    <property type="match status" value="1"/>
</dbReference>
<evidence type="ECO:0000256" key="2">
    <source>
        <dbReference type="ARBA" id="ARBA00022448"/>
    </source>
</evidence>
<gene>
    <name evidence="8" type="ORF">CDOO_04785</name>
</gene>
<evidence type="ECO:0000313" key="8">
    <source>
        <dbReference type="EMBL" id="AIT60641.1"/>
    </source>
</evidence>
<dbReference type="InterPro" id="IPR051204">
    <property type="entry name" value="ABC_transp_perm/SBD"/>
</dbReference>
<feature type="domain" description="ABC transmembrane type-1" evidence="7">
    <location>
        <begin position="15"/>
        <end position="197"/>
    </location>
</feature>
<comment type="similarity">
    <text evidence="6">Belongs to the binding-protein-dependent transport system permease family.</text>
</comment>
<protein>
    <submittedName>
        <fullName evidence="8">ABC transporter permease</fullName>
    </submittedName>
</protein>
<dbReference type="EMBL" id="CP006764">
    <property type="protein sequence ID" value="AIT60641.1"/>
    <property type="molecule type" value="Genomic_DNA"/>
</dbReference>
<dbReference type="RefSeq" id="WP_018021837.1">
    <property type="nucleotide sequence ID" value="NZ_AQUX01000004.1"/>
</dbReference>
<proteinExistence type="inferred from homology"/>
<evidence type="ECO:0000313" key="9">
    <source>
        <dbReference type="Proteomes" id="UP000029914"/>
    </source>
</evidence>
<dbReference type="SUPFAM" id="SSF161098">
    <property type="entry name" value="MetI-like"/>
    <property type="match status" value="1"/>
</dbReference>
<dbReference type="AlphaFoldDB" id="A0A097IET7"/>
<sequence>MTWLRNNLGLVAELTWAHLWLVIPAVLAAVLIAVPVAYLAVRQPRGGQPVLSVLTLLYAVPSLPLIVVIPAIFGTGLRSNATIVIALTAYGIALLVRSASDAFAAVDADTRLSARAVGFNRRQMFTKVDLPLAIPVIVSGVRVVAVSTISLATIGALVGISSLGSLITDGFTRAIVIEVLAGIVMTVVLAVVVDLIIVAVGRMLTPWEARR</sequence>
<organism evidence="8 9">
    <name type="scientific">Corynebacterium doosanense CAU 212 = DSM 45436</name>
    <dbReference type="NCBI Taxonomy" id="558173"/>
    <lineage>
        <taxon>Bacteria</taxon>
        <taxon>Bacillati</taxon>
        <taxon>Actinomycetota</taxon>
        <taxon>Actinomycetes</taxon>
        <taxon>Mycobacteriales</taxon>
        <taxon>Corynebacteriaceae</taxon>
        <taxon>Corynebacterium</taxon>
    </lineage>
</organism>
<dbReference type="InterPro" id="IPR000515">
    <property type="entry name" value="MetI-like"/>
</dbReference>
<dbReference type="KEGG" id="cdo:CDOO_04785"/>
<dbReference type="Proteomes" id="UP000029914">
    <property type="component" value="Chromosome"/>
</dbReference>
<evidence type="ECO:0000259" key="7">
    <source>
        <dbReference type="PROSITE" id="PS50928"/>
    </source>
</evidence>
<feature type="transmembrane region" description="Helical" evidence="6">
    <location>
        <begin position="130"/>
        <end position="163"/>
    </location>
</feature>
<keyword evidence="9" id="KW-1185">Reference proteome</keyword>
<evidence type="ECO:0000256" key="4">
    <source>
        <dbReference type="ARBA" id="ARBA00022989"/>
    </source>
</evidence>
<dbReference type="PANTHER" id="PTHR30177:SF4">
    <property type="entry name" value="OSMOPROTECTANT IMPORT PERMEASE PROTEIN OSMW"/>
    <property type="match status" value="1"/>
</dbReference>
<dbReference type="Gene3D" id="1.10.3720.10">
    <property type="entry name" value="MetI-like"/>
    <property type="match status" value="1"/>
</dbReference>
<dbReference type="HOGENOM" id="CLU_046113_7_2_11"/>
<feature type="transmembrane region" description="Helical" evidence="6">
    <location>
        <begin position="175"/>
        <end position="201"/>
    </location>
</feature>
<name>A0A097IET7_9CORY</name>
<reference evidence="8 9" key="1">
    <citation type="submission" date="2013-09" db="EMBL/GenBank/DDBJ databases">
        <title>Complete genome sequence of Corynebacterium doosanense CAU 212(T) (=DSM 45436(T)), isolated from activated sludge.</title>
        <authorList>
            <person name="Schaffert L."/>
            <person name="Albersmeier A."/>
            <person name="Kalinowski J."/>
            <person name="Ruckert C."/>
        </authorList>
    </citation>
    <scope>NUCLEOTIDE SEQUENCE [LARGE SCALE GENOMIC DNA]</scope>
    <source>
        <strain evidence="8 9">CAU 212</strain>
    </source>
</reference>
<comment type="subcellular location">
    <subcellularLocation>
        <location evidence="6">Cell membrane</location>
        <topology evidence="6">Multi-pass membrane protein</topology>
    </subcellularLocation>
    <subcellularLocation>
        <location evidence="1">Membrane</location>
        <topology evidence="1">Multi-pass membrane protein</topology>
    </subcellularLocation>
</comment>
<dbReference type="Pfam" id="PF00528">
    <property type="entry name" value="BPD_transp_1"/>
    <property type="match status" value="1"/>
</dbReference>
<keyword evidence="3 6" id="KW-0812">Transmembrane</keyword>
<dbReference type="GO" id="GO:0031460">
    <property type="term" value="P:glycine betaine transport"/>
    <property type="evidence" value="ECO:0007669"/>
    <property type="project" value="TreeGrafter"/>
</dbReference>